<evidence type="ECO:0000313" key="3">
    <source>
        <dbReference type="EMBL" id="ADY57800.1"/>
    </source>
</evidence>
<keyword evidence="4" id="KW-1185">Reference proteome</keyword>
<keyword evidence="2" id="KW-0472">Membrane</keyword>
<reference evidence="4" key="1">
    <citation type="submission" date="2011-02" db="EMBL/GenBank/DDBJ databases">
        <title>The complete genome of Planctomyces brasiliensis DSM 5305.</title>
        <authorList>
            <person name="Lucas S."/>
            <person name="Copeland A."/>
            <person name="Lapidus A."/>
            <person name="Bruce D."/>
            <person name="Goodwin L."/>
            <person name="Pitluck S."/>
            <person name="Kyrpides N."/>
            <person name="Mavromatis K."/>
            <person name="Pagani I."/>
            <person name="Ivanova N."/>
            <person name="Ovchinnikova G."/>
            <person name="Lu M."/>
            <person name="Detter J.C."/>
            <person name="Han C."/>
            <person name="Land M."/>
            <person name="Hauser L."/>
            <person name="Markowitz V."/>
            <person name="Cheng J.-F."/>
            <person name="Hugenholtz P."/>
            <person name="Woyke T."/>
            <person name="Wu D."/>
            <person name="Tindall B."/>
            <person name="Pomrenke H.G."/>
            <person name="Brambilla E."/>
            <person name="Klenk H.-P."/>
            <person name="Eisen J.A."/>
        </authorList>
    </citation>
    <scope>NUCLEOTIDE SEQUENCE [LARGE SCALE GENOMIC DNA]</scope>
    <source>
        <strain evidence="4">ATCC 49424 / DSM 5305 / JCM 21570 / NBRC 103401 / IFAM 1448</strain>
    </source>
</reference>
<protein>
    <submittedName>
        <fullName evidence="3">Uncharacterized protein</fullName>
    </submittedName>
</protein>
<keyword evidence="2" id="KW-1133">Transmembrane helix</keyword>
<accession>F0SNG6</accession>
<dbReference type="EMBL" id="CP002546">
    <property type="protein sequence ID" value="ADY57800.1"/>
    <property type="molecule type" value="Genomic_DNA"/>
</dbReference>
<sequence length="155" mass="15897">MNQALPPKVGRSRAGRSGSKNSQARAAQAAKKHAGFTQTMQVLIGVGLGLGLLLGLFAGFTVHGNFLRFDDMNDNFRLFTAASCGLLGGAGLAAAIVFLPAAFAPADWVLHSPLGRQFLQLSGVNGAGSFRAVAIVIGTLGLVAAVFAIVMTQAT</sequence>
<dbReference type="Proteomes" id="UP000006860">
    <property type="component" value="Chromosome"/>
</dbReference>
<dbReference type="KEGG" id="pbs:Plabr_0170"/>
<organism evidence="3 4">
    <name type="scientific">Rubinisphaera brasiliensis (strain ATCC 49424 / DSM 5305 / JCM 21570 / IAM 15109 / NBRC 103401 / IFAM 1448)</name>
    <name type="common">Planctomyces brasiliensis</name>
    <dbReference type="NCBI Taxonomy" id="756272"/>
    <lineage>
        <taxon>Bacteria</taxon>
        <taxon>Pseudomonadati</taxon>
        <taxon>Planctomycetota</taxon>
        <taxon>Planctomycetia</taxon>
        <taxon>Planctomycetales</taxon>
        <taxon>Planctomycetaceae</taxon>
        <taxon>Rubinisphaera</taxon>
    </lineage>
</organism>
<gene>
    <name evidence="3" type="ordered locus">Plabr_0170</name>
</gene>
<feature type="transmembrane region" description="Helical" evidence="2">
    <location>
        <begin position="42"/>
        <end position="66"/>
    </location>
</feature>
<dbReference type="RefSeq" id="WP_013626544.1">
    <property type="nucleotide sequence ID" value="NC_015174.1"/>
</dbReference>
<dbReference type="AlphaFoldDB" id="F0SNG6"/>
<feature type="transmembrane region" description="Helical" evidence="2">
    <location>
        <begin position="129"/>
        <end position="150"/>
    </location>
</feature>
<proteinExistence type="predicted"/>
<feature type="transmembrane region" description="Helical" evidence="2">
    <location>
        <begin position="78"/>
        <end position="103"/>
    </location>
</feature>
<keyword evidence="2" id="KW-0812">Transmembrane</keyword>
<evidence type="ECO:0000313" key="4">
    <source>
        <dbReference type="Proteomes" id="UP000006860"/>
    </source>
</evidence>
<evidence type="ECO:0000256" key="2">
    <source>
        <dbReference type="SAM" id="Phobius"/>
    </source>
</evidence>
<name>F0SNG6_RUBBR</name>
<evidence type="ECO:0000256" key="1">
    <source>
        <dbReference type="SAM" id="MobiDB-lite"/>
    </source>
</evidence>
<dbReference type="HOGENOM" id="CLU_1694180_0_0_0"/>
<feature type="region of interest" description="Disordered" evidence="1">
    <location>
        <begin position="1"/>
        <end position="24"/>
    </location>
</feature>